<dbReference type="Pfam" id="PF00535">
    <property type="entry name" value="Glycos_transf_2"/>
    <property type="match status" value="1"/>
</dbReference>
<evidence type="ECO:0000256" key="9">
    <source>
        <dbReference type="SAM" id="Phobius"/>
    </source>
</evidence>
<keyword evidence="11" id="KW-0808">Transferase</keyword>
<dbReference type="NCBIfam" id="TIGR04178">
    <property type="entry name" value="exo_archaeo"/>
    <property type="match status" value="1"/>
</dbReference>
<evidence type="ECO:0000256" key="5">
    <source>
        <dbReference type="ARBA" id="ARBA00022801"/>
    </source>
</evidence>
<comment type="similarity">
    <text evidence="8">Belongs to the glycosyltransferase 2 family. WaaE/KdtX subfamily.</text>
</comment>
<proteinExistence type="inferred from homology"/>
<dbReference type="AlphaFoldDB" id="A0A7K1STL7"/>
<dbReference type="Gene3D" id="3.90.550.10">
    <property type="entry name" value="Spore Coat Polysaccharide Biosynthesis Protein SpsA, Chain A"/>
    <property type="match status" value="1"/>
</dbReference>
<keyword evidence="12" id="KW-1185">Reference proteome</keyword>
<evidence type="ECO:0000256" key="8">
    <source>
        <dbReference type="ARBA" id="ARBA00038494"/>
    </source>
</evidence>
<gene>
    <name evidence="11" type="ORF">GO621_03585</name>
</gene>
<dbReference type="RefSeq" id="WP_157564269.1">
    <property type="nucleotide sequence ID" value="NZ_WPIK01000003.1"/>
</dbReference>
<evidence type="ECO:0000259" key="10">
    <source>
        <dbReference type="Pfam" id="PF00535"/>
    </source>
</evidence>
<dbReference type="GO" id="GO:0005886">
    <property type="term" value="C:plasma membrane"/>
    <property type="evidence" value="ECO:0007669"/>
    <property type="project" value="UniProtKB-SubCell"/>
</dbReference>
<feature type="transmembrane region" description="Helical" evidence="9">
    <location>
        <begin position="408"/>
        <end position="431"/>
    </location>
</feature>
<dbReference type="PANTHER" id="PTHR43630:SF2">
    <property type="entry name" value="GLYCOSYLTRANSFERASE"/>
    <property type="match status" value="1"/>
</dbReference>
<evidence type="ECO:0000256" key="6">
    <source>
        <dbReference type="ARBA" id="ARBA00022989"/>
    </source>
</evidence>
<comment type="subcellular location">
    <subcellularLocation>
        <location evidence="1">Cell membrane</location>
        <topology evidence="1">Multi-pass membrane protein</topology>
    </subcellularLocation>
</comment>
<feature type="transmembrane region" description="Helical" evidence="9">
    <location>
        <begin position="443"/>
        <end position="461"/>
    </location>
</feature>
<dbReference type="GO" id="GO:0008233">
    <property type="term" value="F:peptidase activity"/>
    <property type="evidence" value="ECO:0007669"/>
    <property type="project" value="UniProtKB-KW"/>
</dbReference>
<accession>A0A7K1STL7</accession>
<sequence>MRPYSFIILTFNEEVHLPRLLQSIQTLNAPVFILDSGSTDATLTICKQFDIVTASHPFKNHPKQWDFALKNFDIKTPWVICLDADQQVSPELLLRLQNFEEQQFSEVNGIYFNRKNYFKGSWIKHGGYYPFYQLKMFRYDVGFSDLNENMDHRFIAPGKTVIWKDGYLREENLKENQIRFWIDKHNNYSDLLAFEEVERMQKIRQQTLKPKFGGTPDERTAWLKNIWWKLPRYWRPLIYFFYRLIIQRGFLDGKKGIIFHFLQGFWFRLMVDVKIDELMQKQEPNQKIKQISSQKPAIKFAFHFLFLFAIFYGSNLFYNGLMQPGGNYNAFLSQHFNYIQWLRNFLLDSSSAGLQLFGYQTKINSYSLMAVGYNKINLAYDCLGLGVMSFLTAFALTFPTKIKSRIQLWIGCIIGFQLLNILRFMLLALYWKGEEMDRINHHTVFNGIIYVLIALTLYFFIEKSTIKEAWQR</sequence>
<reference evidence="11 12" key="1">
    <citation type="submission" date="2019-12" db="EMBL/GenBank/DDBJ databases">
        <title>Mucilaginibacter sp. HMF7410 genome sequencing and assembly.</title>
        <authorList>
            <person name="Kang H."/>
            <person name="Cha I."/>
            <person name="Kim H."/>
            <person name="Joh K."/>
        </authorList>
    </citation>
    <scope>NUCLEOTIDE SEQUENCE [LARGE SCALE GENOMIC DNA]</scope>
    <source>
        <strain evidence="11 12">HMF7410</strain>
    </source>
</reference>
<evidence type="ECO:0000256" key="3">
    <source>
        <dbReference type="ARBA" id="ARBA00022670"/>
    </source>
</evidence>
<dbReference type="NCBIfam" id="NF046083">
    <property type="entry name" value="exosort_XrtY"/>
    <property type="match status" value="1"/>
</dbReference>
<evidence type="ECO:0000256" key="1">
    <source>
        <dbReference type="ARBA" id="ARBA00004651"/>
    </source>
</evidence>
<dbReference type="Proteomes" id="UP000462014">
    <property type="component" value="Unassembled WGS sequence"/>
</dbReference>
<dbReference type="SUPFAM" id="SSF53448">
    <property type="entry name" value="Nucleotide-diphospho-sugar transferases"/>
    <property type="match status" value="1"/>
</dbReference>
<dbReference type="Pfam" id="PF09721">
    <property type="entry name" value="Exosortase_EpsH"/>
    <property type="match status" value="1"/>
</dbReference>
<evidence type="ECO:0000256" key="4">
    <source>
        <dbReference type="ARBA" id="ARBA00022692"/>
    </source>
</evidence>
<comment type="caution">
    <text evidence="11">The sequence shown here is derived from an EMBL/GenBank/DDBJ whole genome shotgun (WGS) entry which is preliminary data.</text>
</comment>
<dbReference type="InterPro" id="IPR019127">
    <property type="entry name" value="Exosortase"/>
</dbReference>
<keyword evidence="3" id="KW-0645">Protease</keyword>
<protein>
    <submittedName>
        <fullName evidence="11">Glycosyltransferase</fullName>
    </submittedName>
</protein>
<dbReference type="InterPro" id="IPR029044">
    <property type="entry name" value="Nucleotide-diphossugar_trans"/>
</dbReference>
<evidence type="ECO:0000256" key="7">
    <source>
        <dbReference type="ARBA" id="ARBA00023136"/>
    </source>
</evidence>
<organism evidence="11 12">
    <name type="scientific">Mucilaginibacter arboris</name>
    <dbReference type="NCBI Taxonomy" id="2682090"/>
    <lineage>
        <taxon>Bacteria</taxon>
        <taxon>Pseudomonadati</taxon>
        <taxon>Bacteroidota</taxon>
        <taxon>Sphingobacteriia</taxon>
        <taxon>Sphingobacteriales</taxon>
        <taxon>Sphingobacteriaceae</taxon>
        <taxon>Mucilaginibacter</taxon>
    </lineage>
</organism>
<keyword evidence="7 9" id="KW-0472">Membrane</keyword>
<keyword evidence="6 9" id="KW-1133">Transmembrane helix</keyword>
<dbReference type="GO" id="GO:0006508">
    <property type="term" value="P:proteolysis"/>
    <property type="evidence" value="ECO:0007669"/>
    <property type="project" value="UniProtKB-KW"/>
</dbReference>
<feature type="transmembrane region" description="Helical" evidence="9">
    <location>
        <begin position="296"/>
        <end position="318"/>
    </location>
</feature>
<dbReference type="EMBL" id="WPIK01000003">
    <property type="protein sequence ID" value="MVN20614.1"/>
    <property type="molecule type" value="Genomic_DNA"/>
</dbReference>
<name>A0A7K1STL7_9SPHI</name>
<dbReference type="CDD" id="cd02511">
    <property type="entry name" value="Beta4Glucosyltransferase"/>
    <property type="match status" value="1"/>
</dbReference>
<evidence type="ECO:0000256" key="2">
    <source>
        <dbReference type="ARBA" id="ARBA00022475"/>
    </source>
</evidence>
<feature type="domain" description="Glycosyltransferase 2-like" evidence="10">
    <location>
        <begin position="5"/>
        <end position="119"/>
    </location>
</feature>
<dbReference type="InterPro" id="IPR001173">
    <property type="entry name" value="Glyco_trans_2-like"/>
</dbReference>
<feature type="transmembrane region" description="Helical" evidence="9">
    <location>
        <begin position="378"/>
        <end position="396"/>
    </location>
</feature>
<evidence type="ECO:0000313" key="12">
    <source>
        <dbReference type="Proteomes" id="UP000462014"/>
    </source>
</evidence>
<dbReference type="GO" id="GO:0016740">
    <property type="term" value="F:transferase activity"/>
    <property type="evidence" value="ECO:0007669"/>
    <property type="project" value="UniProtKB-KW"/>
</dbReference>
<evidence type="ECO:0000313" key="11">
    <source>
        <dbReference type="EMBL" id="MVN20614.1"/>
    </source>
</evidence>
<dbReference type="PANTHER" id="PTHR43630">
    <property type="entry name" value="POLY-BETA-1,6-N-ACETYL-D-GLUCOSAMINE SYNTHASE"/>
    <property type="match status" value="1"/>
</dbReference>
<keyword evidence="4 9" id="KW-0812">Transmembrane</keyword>
<keyword evidence="5" id="KW-0378">Hydrolase</keyword>
<dbReference type="InterPro" id="IPR026392">
    <property type="entry name" value="Exo/Archaeosortase_dom"/>
</dbReference>
<keyword evidence="2" id="KW-1003">Cell membrane</keyword>